<feature type="transmembrane region" description="Helical" evidence="1">
    <location>
        <begin position="84"/>
        <end position="104"/>
    </location>
</feature>
<feature type="transmembrane region" description="Helical" evidence="1">
    <location>
        <begin position="12"/>
        <end position="32"/>
    </location>
</feature>
<keyword evidence="3" id="KW-1185">Reference proteome</keyword>
<sequence length="136" mass="15114">MEVEMTNEQATRRYFTVLVPATIMFLGSSLAVKLLDEAGVLPLPGLYAVAVIPIVAMLVPFWAHWRYMSEIDEFLRSVQLKAMFAGLALVMSLASSWGYLEFYAGAPELSVFWLNPIYWIAYAVAAAALTLRYGAP</sequence>
<organism evidence="2 3">
    <name type="scientific">Devosia nitrariae</name>
    <dbReference type="NCBI Taxonomy" id="2071872"/>
    <lineage>
        <taxon>Bacteria</taxon>
        <taxon>Pseudomonadati</taxon>
        <taxon>Pseudomonadota</taxon>
        <taxon>Alphaproteobacteria</taxon>
        <taxon>Hyphomicrobiales</taxon>
        <taxon>Devosiaceae</taxon>
        <taxon>Devosia</taxon>
    </lineage>
</organism>
<keyword evidence="1" id="KW-1133">Transmembrane helix</keyword>
<accession>A0ABQ5W9F3</accession>
<feature type="transmembrane region" description="Helical" evidence="1">
    <location>
        <begin position="44"/>
        <end position="63"/>
    </location>
</feature>
<dbReference type="EMBL" id="BSNS01000022">
    <property type="protein sequence ID" value="GLQ56732.1"/>
    <property type="molecule type" value="Genomic_DNA"/>
</dbReference>
<keyword evidence="1" id="KW-0472">Membrane</keyword>
<evidence type="ECO:0000256" key="1">
    <source>
        <dbReference type="SAM" id="Phobius"/>
    </source>
</evidence>
<evidence type="ECO:0000313" key="3">
    <source>
        <dbReference type="Proteomes" id="UP001156691"/>
    </source>
</evidence>
<gene>
    <name evidence="2" type="ORF">GCM10010862_39910</name>
</gene>
<comment type="caution">
    <text evidence="2">The sequence shown here is derived from an EMBL/GenBank/DDBJ whole genome shotgun (WGS) entry which is preliminary data.</text>
</comment>
<keyword evidence="1" id="KW-0812">Transmembrane</keyword>
<name>A0ABQ5W9F3_9HYPH</name>
<protein>
    <submittedName>
        <fullName evidence="2">Uncharacterized protein</fullName>
    </submittedName>
</protein>
<proteinExistence type="predicted"/>
<dbReference type="Proteomes" id="UP001156691">
    <property type="component" value="Unassembled WGS sequence"/>
</dbReference>
<feature type="transmembrane region" description="Helical" evidence="1">
    <location>
        <begin position="116"/>
        <end position="135"/>
    </location>
</feature>
<reference evidence="3" key="1">
    <citation type="journal article" date="2019" name="Int. J. Syst. Evol. Microbiol.">
        <title>The Global Catalogue of Microorganisms (GCM) 10K type strain sequencing project: providing services to taxonomists for standard genome sequencing and annotation.</title>
        <authorList>
            <consortium name="The Broad Institute Genomics Platform"/>
            <consortium name="The Broad Institute Genome Sequencing Center for Infectious Disease"/>
            <person name="Wu L."/>
            <person name="Ma J."/>
        </authorList>
    </citation>
    <scope>NUCLEOTIDE SEQUENCE [LARGE SCALE GENOMIC DNA]</scope>
    <source>
        <strain evidence="3">NBRC 112416</strain>
    </source>
</reference>
<evidence type="ECO:0000313" key="2">
    <source>
        <dbReference type="EMBL" id="GLQ56732.1"/>
    </source>
</evidence>